<comment type="caution">
    <text evidence="1">The sequence shown here is derived from an EMBL/GenBank/DDBJ whole genome shotgun (WGS) entry which is preliminary data.</text>
</comment>
<evidence type="ECO:0000313" key="2">
    <source>
        <dbReference type="Proteomes" id="UP000216189"/>
    </source>
</evidence>
<sequence>MEQIQRIEMKLRSILENVTFTSTTNIEQTFEEIAKTMLYDGYLKVRNEYRVYIKTVEFYLHAEEGSLLNVSDPIVYHRNGKPHKGDVPYFPIMTLHAHVSGFDITFENEALKYRASALIRTYAIFDEKSKCFIETKKGYKYDDRSTYLYNYLNGFSVNGNNDIIWVDQASSAKHELNPPTPRRNVFEYVGEEKTNKRDMRLWSYSRKNEIEV</sequence>
<protein>
    <submittedName>
        <fullName evidence="1">Uncharacterized protein</fullName>
    </submittedName>
</protein>
<name>A0ABX4EPV9_SEGBR</name>
<proteinExistence type="predicted"/>
<accession>A0ABX4EPV9</accession>
<keyword evidence="2" id="KW-1185">Reference proteome</keyword>
<dbReference type="Proteomes" id="UP000216189">
    <property type="component" value="Unassembled WGS sequence"/>
</dbReference>
<gene>
    <name evidence="1" type="ORF">CIK91_01435</name>
</gene>
<dbReference type="EMBL" id="NPJF01000015">
    <property type="protein sequence ID" value="OYP56898.1"/>
    <property type="molecule type" value="Genomic_DNA"/>
</dbReference>
<reference evidence="1 2" key="1">
    <citation type="submission" date="2017-08" db="EMBL/GenBank/DDBJ databases">
        <title>Comparative genomics of non-oral Prevotella species.</title>
        <authorList>
            <person name="Accetto T."/>
            <person name="Nograsek B."/>
            <person name="Avgustin G."/>
        </authorList>
    </citation>
    <scope>NUCLEOTIDE SEQUENCE [LARGE SCALE GENOMIC DNA]</scope>
    <source>
        <strain evidence="1 2">TC1-1</strain>
    </source>
</reference>
<organism evidence="1 2">
    <name type="scientific">Segatella bryantii</name>
    <name type="common">Prevotella bryantii</name>
    <dbReference type="NCBI Taxonomy" id="77095"/>
    <lineage>
        <taxon>Bacteria</taxon>
        <taxon>Pseudomonadati</taxon>
        <taxon>Bacteroidota</taxon>
        <taxon>Bacteroidia</taxon>
        <taxon>Bacteroidales</taxon>
        <taxon>Prevotellaceae</taxon>
        <taxon>Segatella</taxon>
    </lineage>
</organism>
<evidence type="ECO:0000313" key="1">
    <source>
        <dbReference type="EMBL" id="OYP56898.1"/>
    </source>
</evidence>